<protein>
    <submittedName>
        <fullName evidence="2">Uncharacterized protein</fullName>
    </submittedName>
</protein>
<feature type="transmembrane region" description="Helical" evidence="1">
    <location>
        <begin position="12"/>
        <end position="32"/>
    </location>
</feature>
<dbReference type="RefSeq" id="WP_172555809.1">
    <property type="nucleotide sequence ID" value="NZ_CP035727.2"/>
</dbReference>
<evidence type="ECO:0000313" key="2">
    <source>
        <dbReference type="EMBL" id="QIW22281.1"/>
    </source>
</evidence>
<sequence>MKLVNSFLRVVNYTVFTLYILFCLYICYGTSLNILDLYNAVLNLEMGEMNGIMLPLVASVLSMFGVVIVSSGAVKLYYKLISRKKEKESVEC</sequence>
<gene>
    <name evidence="2" type="ORF">EVG22_29905</name>
</gene>
<name>A0A6H0TM94_BACTU</name>
<accession>A0A6H0TM94</accession>
<dbReference type="Proteomes" id="UP000501374">
    <property type="component" value="Chromosome"/>
</dbReference>
<keyword evidence="1" id="KW-0812">Transmembrane</keyword>
<keyword evidence="1" id="KW-1133">Transmembrane helix</keyword>
<dbReference type="AlphaFoldDB" id="A0A6H0TM94"/>
<evidence type="ECO:0000256" key="1">
    <source>
        <dbReference type="SAM" id="Phobius"/>
    </source>
</evidence>
<keyword evidence="1" id="KW-0472">Membrane</keyword>
<feature type="transmembrane region" description="Helical" evidence="1">
    <location>
        <begin position="52"/>
        <end position="78"/>
    </location>
</feature>
<proteinExistence type="predicted"/>
<dbReference type="EMBL" id="CP035727">
    <property type="protein sequence ID" value="QIW22281.1"/>
    <property type="molecule type" value="Genomic_DNA"/>
</dbReference>
<reference evidence="3" key="1">
    <citation type="submission" date="2019-02" db="EMBL/GenBank/DDBJ databases">
        <title>Structural and Functional analysis of Lanthipeptide from Bacillus thuringiensis serovar andalousiensis B23193.</title>
        <authorList>
            <person name="Andreeva J.V."/>
            <person name="Grigoreva A."/>
        </authorList>
    </citation>
    <scope>NUCLEOTIDE SEQUENCE [LARGE SCALE GENOMIC DNA]</scope>
    <source>
        <strain evidence="3">B23193</strain>
    </source>
</reference>
<evidence type="ECO:0000313" key="3">
    <source>
        <dbReference type="Proteomes" id="UP000501374"/>
    </source>
</evidence>
<organism evidence="2 3">
    <name type="scientific">Bacillus thuringiensis serovar andalousiensis</name>
    <dbReference type="NCBI Taxonomy" id="257985"/>
    <lineage>
        <taxon>Bacteria</taxon>
        <taxon>Bacillati</taxon>
        <taxon>Bacillota</taxon>
        <taxon>Bacilli</taxon>
        <taxon>Bacillales</taxon>
        <taxon>Bacillaceae</taxon>
        <taxon>Bacillus</taxon>
        <taxon>Bacillus cereus group</taxon>
    </lineage>
</organism>